<dbReference type="InterPro" id="IPR003305">
    <property type="entry name" value="CenC_carb-bd"/>
</dbReference>
<keyword evidence="2" id="KW-0732">Signal</keyword>
<evidence type="ECO:0000259" key="3">
    <source>
        <dbReference type="Pfam" id="PF02018"/>
    </source>
</evidence>
<dbReference type="InterPro" id="IPR006626">
    <property type="entry name" value="PbH1"/>
</dbReference>
<feature type="domain" description="Right handed beta helix" evidence="4">
    <location>
        <begin position="324"/>
        <end position="492"/>
    </location>
</feature>
<feature type="domain" description="CBM-cenC" evidence="3">
    <location>
        <begin position="614"/>
        <end position="729"/>
    </location>
</feature>
<dbReference type="InterPro" id="IPR039448">
    <property type="entry name" value="Beta_helix"/>
</dbReference>
<keyword evidence="6" id="KW-1185">Reference proteome</keyword>
<evidence type="ECO:0000256" key="2">
    <source>
        <dbReference type="SAM" id="SignalP"/>
    </source>
</evidence>
<dbReference type="AlphaFoldDB" id="A0A1M6SQA7"/>
<dbReference type="Gene3D" id="2.160.20.10">
    <property type="entry name" value="Single-stranded right-handed beta-helix, Pectin lyase-like"/>
    <property type="match status" value="2"/>
</dbReference>
<feature type="chain" id="PRO_5013246318" evidence="2">
    <location>
        <begin position="31"/>
        <end position="746"/>
    </location>
</feature>
<proteinExistence type="predicted"/>
<gene>
    <name evidence="5" type="ORF">SAMN02745136_02554</name>
</gene>
<dbReference type="InterPro" id="IPR008979">
    <property type="entry name" value="Galactose-bd-like_sf"/>
</dbReference>
<dbReference type="SUPFAM" id="SSF51126">
    <property type="entry name" value="Pectin lyase-like"/>
    <property type="match status" value="1"/>
</dbReference>
<feature type="signal peptide" evidence="2">
    <location>
        <begin position="1"/>
        <end position="30"/>
    </location>
</feature>
<protein>
    <submittedName>
        <fullName evidence="5">Carbohydrate binding domain-containing protein</fullName>
    </submittedName>
</protein>
<name>A0A1M6SQA7_9FIRM</name>
<evidence type="ECO:0000313" key="6">
    <source>
        <dbReference type="Proteomes" id="UP000184386"/>
    </source>
</evidence>
<reference evidence="5 6" key="1">
    <citation type="submission" date="2016-11" db="EMBL/GenBank/DDBJ databases">
        <authorList>
            <person name="Jaros S."/>
            <person name="Januszkiewicz K."/>
            <person name="Wedrychowicz H."/>
        </authorList>
    </citation>
    <scope>NUCLEOTIDE SEQUENCE [LARGE SCALE GENOMIC DNA]</scope>
    <source>
        <strain evidence="5 6">DSM 15929</strain>
    </source>
</reference>
<dbReference type="GO" id="GO:0016798">
    <property type="term" value="F:hydrolase activity, acting on glycosyl bonds"/>
    <property type="evidence" value="ECO:0007669"/>
    <property type="project" value="InterPro"/>
</dbReference>
<dbReference type="EMBL" id="FRAC01000012">
    <property type="protein sequence ID" value="SHK46922.1"/>
    <property type="molecule type" value="Genomic_DNA"/>
</dbReference>
<dbReference type="OrthoDB" id="9795486at2"/>
<dbReference type="InterPro" id="IPR012334">
    <property type="entry name" value="Pectin_lyas_fold"/>
</dbReference>
<dbReference type="Pfam" id="PF13229">
    <property type="entry name" value="Beta_helix"/>
    <property type="match status" value="1"/>
</dbReference>
<dbReference type="RefSeq" id="WP_073276469.1">
    <property type="nucleotide sequence ID" value="NZ_FRAC01000012.1"/>
</dbReference>
<evidence type="ECO:0000256" key="1">
    <source>
        <dbReference type="ARBA" id="ARBA00022801"/>
    </source>
</evidence>
<dbReference type="Gene3D" id="2.60.120.260">
    <property type="entry name" value="Galactose-binding domain-like"/>
    <property type="match status" value="1"/>
</dbReference>
<dbReference type="STRING" id="1121322.SAMN02745136_02554"/>
<dbReference type="PANTHER" id="PTHR36453:SF1">
    <property type="entry name" value="RIGHT HANDED BETA HELIX DOMAIN-CONTAINING PROTEIN"/>
    <property type="match status" value="1"/>
</dbReference>
<dbReference type="InterPro" id="IPR011050">
    <property type="entry name" value="Pectin_lyase_fold/virulence"/>
</dbReference>
<dbReference type="PANTHER" id="PTHR36453">
    <property type="entry name" value="SECRETED PROTEIN-RELATED"/>
    <property type="match status" value="1"/>
</dbReference>
<dbReference type="Proteomes" id="UP000184386">
    <property type="component" value="Unassembled WGS sequence"/>
</dbReference>
<keyword evidence="1" id="KW-0378">Hydrolase</keyword>
<evidence type="ECO:0000313" key="5">
    <source>
        <dbReference type="EMBL" id="SHK46922.1"/>
    </source>
</evidence>
<accession>A0A1M6SQA7</accession>
<dbReference type="SMART" id="SM00710">
    <property type="entry name" value="PbH1"/>
    <property type="match status" value="5"/>
</dbReference>
<sequence length="746" mass="80091">MKKRKGSMFLVVIMLINLFTFNLSGGSAKAASVYYVSTAGNDITGTGTLSKPWKTIQKAADTMTAGDTCIIRGGIYRETVTLNTSGTSANPINLKAYTGETVTVSGADPVTGWVNYSGSIYYAAMTGSLGTKNQIFVNKQMQFEARWPNSATLDPLNSTFATVDSGSATTIKDGDLSQAAGYWVGKTVWCVPGTGYKSYKSTITGSSAGSITFDAMGIAAAAGNSYYITGNLKDLDSAGEWYYDNSNGRLYLWAPGGVNPNTLTVEAKKRTYAFDLSSRSYINITGINIFASSIKMSDSNYCKVSGMTAEYVSHDSDITSQYSTGIFMSGTNNELRNSTLSYSSGNLVSIQGTGNKLINNLIHEADYSAADIPAIYLLGSNHLISHNTVYNAGRHLIFMPVQNSRIQYNNLYNAGKLTRDCGILYEFAWDGQGTVIHHNYIHDNLAKNYSGSGIYLDNSSKGYIVHHNVVWGNYTGIRLNTPSNFNLIYNNTTYSNGNVGYWGSDFQTDMYGDRIFNNIFTTAFTLPGTHKEGNNITSGTNPLFVDPAAFNFRLQAASPAINTGVVIPGITDGYIGSKPDIGAYEYGGTDWKAGYNFTAPPEPVFENISVLFDNIVKQSGFENGIISPWVTTHSGTAACVSNSRSCSKSVRLGTGEDGIKQVLTGLSPNTSYICTAWVKADTGAQIQIGVSGFGGTDVTVTSASTSWTMVSIPFTTKAGAASATVYAYKKSGTAFVYVDDFGVVEQ</sequence>
<dbReference type="Pfam" id="PF02018">
    <property type="entry name" value="CBM_4_9"/>
    <property type="match status" value="1"/>
</dbReference>
<evidence type="ECO:0000259" key="4">
    <source>
        <dbReference type="Pfam" id="PF13229"/>
    </source>
</evidence>
<organism evidence="5 6">
    <name type="scientific">Anaerocolumna jejuensis DSM 15929</name>
    <dbReference type="NCBI Taxonomy" id="1121322"/>
    <lineage>
        <taxon>Bacteria</taxon>
        <taxon>Bacillati</taxon>
        <taxon>Bacillota</taxon>
        <taxon>Clostridia</taxon>
        <taxon>Lachnospirales</taxon>
        <taxon>Lachnospiraceae</taxon>
        <taxon>Anaerocolumna</taxon>
    </lineage>
</organism>
<dbReference type="SUPFAM" id="SSF49785">
    <property type="entry name" value="Galactose-binding domain-like"/>
    <property type="match status" value="1"/>
</dbReference>